<reference evidence="3 4" key="1">
    <citation type="journal article" date="2016" name="Microbes Environ.">
        <title>Phylogenetically diverse aerobic anoxygenic phototrophic bacteria isolated from epilithic biofilms in Tama river, Japan.</title>
        <authorList>
            <person name="Hirose S."/>
            <person name="Matsuura K."/>
            <person name="Haruta S."/>
        </authorList>
    </citation>
    <scope>NUCLEOTIDE SEQUENCE [LARGE SCALE GENOMIC DNA]</scope>
    <source>
        <strain evidence="3 4">S08</strain>
    </source>
</reference>
<evidence type="ECO:0000313" key="3">
    <source>
        <dbReference type="EMBL" id="BDG74342.1"/>
    </source>
</evidence>
<keyword evidence="4" id="KW-1185">Reference proteome</keyword>
<dbReference type="InterPro" id="IPR036380">
    <property type="entry name" value="Isochorismatase-like_sf"/>
</dbReference>
<dbReference type="EMBL" id="AP025637">
    <property type="protein sequence ID" value="BDG74342.1"/>
    <property type="molecule type" value="Genomic_DNA"/>
</dbReference>
<dbReference type="SUPFAM" id="SSF52499">
    <property type="entry name" value="Isochorismatase-like hydrolases"/>
    <property type="match status" value="1"/>
</dbReference>
<proteinExistence type="predicted"/>
<dbReference type="PANTHER" id="PTHR43540">
    <property type="entry name" value="PEROXYUREIDOACRYLATE/UREIDOACRYLATE AMIDOHYDROLASE-RELATED"/>
    <property type="match status" value="1"/>
</dbReference>
<evidence type="ECO:0000259" key="2">
    <source>
        <dbReference type="Pfam" id="PF00857"/>
    </source>
</evidence>
<accession>A0ABN6P6N9</accession>
<sequence>MTAINPIYADPPNPALPPTDVALAPGRAALLVIDPQIDFLSPKGVGWGAFGQSIVEHDTVANLGRLFEAAKAADMPVMISPHYYYPYDHRWDFAAGGETLMHKLRMFDRPDPLSLKGFDGSGADWVPEYKPYIQDGRTVVCSPHKIAGPQTNDVVFQLRKKRVDQVILAGMAANFCVESHLRDLVEKGFEVAVVRDATAGSKVPEGDGYLAALVNFRWFANGLWYTRDAVDRIATLARGKVAA</sequence>
<dbReference type="InterPro" id="IPR000868">
    <property type="entry name" value="Isochorismatase-like_dom"/>
</dbReference>
<dbReference type="CDD" id="cd00431">
    <property type="entry name" value="cysteine_hydrolases"/>
    <property type="match status" value="1"/>
</dbReference>
<evidence type="ECO:0000313" key="4">
    <source>
        <dbReference type="Proteomes" id="UP000831327"/>
    </source>
</evidence>
<dbReference type="RefSeq" id="WP_244408525.1">
    <property type="nucleotide sequence ID" value="NZ_AP025637.1"/>
</dbReference>
<dbReference type="PANTHER" id="PTHR43540:SF16">
    <property type="entry name" value="ISOCHORISMATASE-LIKE DOMAIN-CONTAINING PROTEIN"/>
    <property type="match status" value="1"/>
</dbReference>
<protein>
    <submittedName>
        <fullName evidence="3">Isochorismatase</fullName>
    </submittedName>
</protein>
<gene>
    <name evidence="3" type="ORF">Rmf_42710</name>
</gene>
<evidence type="ECO:0000256" key="1">
    <source>
        <dbReference type="ARBA" id="ARBA00022801"/>
    </source>
</evidence>
<dbReference type="Pfam" id="PF00857">
    <property type="entry name" value="Isochorismatase"/>
    <property type="match status" value="1"/>
</dbReference>
<name>A0ABN6P6N9_9PROT</name>
<dbReference type="InterPro" id="IPR050272">
    <property type="entry name" value="Isochorismatase-like_hydrls"/>
</dbReference>
<dbReference type="Proteomes" id="UP000831327">
    <property type="component" value="Chromosome"/>
</dbReference>
<organism evidence="3 4">
    <name type="scientific">Roseomonas fluvialis</name>
    <dbReference type="NCBI Taxonomy" id="1750527"/>
    <lineage>
        <taxon>Bacteria</taxon>
        <taxon>Pseudomonadati</taxon>
        <taxon>Pseudomonadota</taxon>
        <taxon>Alphaproteobacteria</taxon>
        <taxon>Acetobacterales</taxon>
        <taxon>Roseomonadaceae</taxon>
        <taxon>Roseomonas</taxon>
    </lineage>
</organism>
<feature type="domain" description="Isochorismatase-like" evidence="2">
    <location>
        <begin position="28"/>
        <end position="206"/>
    </location>
</feature>
<keyword evidence="1" id="KW-0378">Hydrolase</keyword>
<dbReference type="Gene3D" id="3.40.50.850">
    <property type="entry name" value="Isochorismatase-like"/>
    <property type="match status" value="1"/>
</dbReference>